<dbReference type="Pfam" id="PF23914">
    <property type="entry name" value="TPR_CcmH_CycH"/>
    <property type="match status" value="1"/>
</dbReference>
<evidence type="ECO:0000256" key="3">
    <source>
        <dbReference type="ARBA" id="ARBA00022748"/>
    </source>
</evidence>
<keyword evidence="6" id="KW-0812">Transmembrane</keyword>
<dbReference type="InterPro" id="IPR056413">
    <property type="entry name" value="TPR_CcmH_CycH"/>
</dbReference>
<dbReference type="PANTHER" id="PTHR47870:SF4">
    <property type="entry name" value="CYTOCHROME C-TYPE BIOGENESIS PROTEIN CYCH"/>
    <property type="match status" value="1"/>
</dbReference>
<organism evidence="9 10">
    <name type="scientific">Methyloglobulus morosus KoM1</name>
    <dbReference type="NCBI Taxonomy" id="1116472"/>
    <lineage>
        <taxon>Bacteria</taxon>
        <taxon>Pseudomonadati</taxon>
        <taxon>Pseudomonadota</taxon>
        <taxon>Gammaproteobacteria</taxon>
        <taxon>Methylococcales</taxon>
        <taxon>Methylococcaceae</taxon>
        <taxon>Methyloglobulus</taxon>
    </lineage>
</organism>
<evidence type="ECO:0000313" key="9">
    <source>
        <dbReference type="EMBL" id="ESS67026.1"/>
    </source>
</evidence>
<sequence>MFWLVAATMILVALLIIVPPLWRKQECAVADDDLDQRNIKIARDRLVELKANKAAGGISQIQYDEQVAELELALSDDLDLKNPITHSQKQGRWLAYVLVVAIPVLSASLYGTLGDYQAITRINEPNQVDQTAQANQANAAMPSPEAINKMVAKLADKLKAEPNNLEGWLMLGRSYKMLQRYPEGVEAFTHAYQLAGDKPEVMLPYAEVLALANNGDWAGLPKDLVTKALSIEPENLNGLWFAALANAQQGDKKTAIGFLRKLETVLPEGSGDKQQIHELIANTESELGHAASATSPQPTTASVVSVDVAVSLAAELQSDVKPDDSVFIYAQALSGPKMPLAIIRKKAGELPLSVSLTDAQAMMPNMKLSHFKQVRLLARISKSGDAMPQTGDLIGVIEGVNLADHTVHKIVINEWVK</sequence>
<dbReference type="AlphaFoldDB" id="V5DI18"/>
<dbReference type="InterPro" id="IPR017560">
    <property type="entry name" value="Cyt_c_biogenesis_CcmI"/>
</dbReference>
<keyword evidence="2" id="KW-0677">Repeat</keyword>
<feature type="repeat" description="TPR" evidence="5">
    <location>
        <begin position="165"/>
        <end position="198"/>
    </location>
</feature>
<proteinExistence type="predicted"/>
<name>V5DI18_9GAMM</name>
<dbReference type="GO" id="GO:0030313">
    <property type="term" value="C:cell envelope"/>
    <property type="evidence" value="ECO:0007669"/>
    <property type="project" value="UniProtKB-SubCell"/>
</dbReference>
<dbReference type="PANTHER" id="PTHR47870">
    <property type="entry name" value="CYTOCHROME C-TYPE BIOGENESIS PROTEIN CCMH"/>
    <property type="match status" value="1"/>
</dbReference>
<dbReference type="STRING" id="1116472.MGMO_173c00050"/>
<dbReference type="Gene3D" id="1.25.40.10">
    <property type="entry name" value="Tetratricopeptide repeat domain"/>
    <property type="match status" value="1"/>
</dbReference>
<keyword evidence="6" id="KW-1133">Transmembrane helix</keyword>
<dbReference type="PROSITE" id="PS50005">
    <property type="entry name" value="TPR"/>
    <property type="match status" value="1"/>
</dbReference>
<dbReference type="GO" id="GO:0005886">
    <property type="term" value="C:plasma membrane"/>
    <property type="evidence" value="ECO:0007669"/>
    <property type="project" value="TreeGrafter"/>
</dbReference>
<feature type="transmembrane region" description="Helical" evidence="6">
    <location>
        <begin position="93"/>
        <end position="113"/>
    </location>
</feature>
<keyword evidence="3" id="KW-0201">Cytochrome c-type biogenesis</keyword>
<reference evidence="9 10" key="1">
    <citation type="journal article" date="2013" name="Genome Announc.">
        <title>Draft Genome Sequence of the Methanotrophic Gammaproteobacterium Methyloglobulus morosus DSM 22980 Strain KoM1.</title>
        <authorList>
            <person name="Poehlein A."/>
            <person name="Deutzmann J.S."/>
            <person name="Daniel R."/>
            <person name="Simeonova D.D."/>
        </authorList>
    </citation>
    <scope>NUCLEOTIDE SEQUENCE [LARGE SCALE GENOMIC DNA]</scope>
    <source>
        <strain evidence="9 10">KoM1</strain>
    </source>
</reference>
<dbReference type="InterPro" id="IPR056412">
    <property type="entry name" value="Ig_CycH"/>
</dbReference>
<evidence type="ECO:0000313" key="10">
    <source>
        <dbReference type="Proteomes" id="UP000017842"/>
    </source>
</evidence>
<evidence type="ECO:0000256" key="2">
    <source>
        <dbReference type="ARBA" id="ARBA00022737"/>
    </source>
</evidence>
<keyword evidence="6" id="KW-0472">Membrane</keyword>
<dbReference type="EMBL" id="AYLO01000158">
    <property type="protein sequence ID" value="ESS67026.1"/>
    <property type="molecule type" value="Genomic_DNA"/>
</dbReference>
<keyword evidence="10" id="KW-1185">Reference proteome</keyword>
<feature type="domain" description="Cytochrome c-type biogenesis protein H TPR" evidence="8">
    <location>
        <begin position="132"/>
        <end position="270"/>
    </location>
</feature>
<evidence type="ECO:0000256" key="6">
    <source>
        <dbReference type="SAM" id="Phobius"/>
    </source>
</evidence>
<dbReference type="RefSeq" id="WP_023496466.1">
    <property type="nucleotide sequence ID" value="NZ_AYLO01000158.1"/>
</dbReference>
<dbReference type="GO" id="GO:0017004">
    <property type="term" value="P:cytochrome complex assembly"/>
    <property type="evidence" value="ECO:0007669"/>
    <property type="project" value="UniProtKB-KW"/>
</dbReference>
<comment type="caution">
    <text evidence="9">The sequence shown here is derived from an EMBL/GenBank/DDBJ whole genome shotgun (WGS) entry which is preliminary data.</text>
</comment>
<keyword evidence="4 5" id="KW-0802">TPR repeat</keyword>
<dbReference type="eggNOG" id="COG4235">
    <property type="taxonomic scope" value="Bacteria"/>
</dbReference>
<evidence type="ECO:0000256" key="1">
    <source>
        <dbReference type="ARBA" id="ARBA00004196"/>
    </source>
</evidence>
<gene>
    <name evidence="9" type="primary">ccmI</name>
    <name evidence="9" type="ORF">MGMO_173c00050</name>
</gene>
<dbReference type="Pfam" id="PF23892">
    <property type="entry name" value="Ig_CycH"/>
    <property type="match status" value="1"/>
</dbReference>
<protein>
    <submittedName>
        <fullName evidence="9">Cytochrome c-type biogenesis protein CcmI</fullName>
    </submittedName>
</protein>
<dbReference type="InterPro" id="IPR051263">
    <property type="entry name" value="C-type_cytochrome_biogenesis"/>
</dbReference>
<dbReference type="SUPFAM" id="SSF48452">
    <property type="entry name" value="TPR-like"/>
    <property type="match status" value="1"/>
</dbReference>
<evidence type="ECO:0000256" key="5">
    <source>
        <dbReference type="PROSITE-ProRule" id="PRU00339"/>
    </source>
</evidence>
<dbReference type="Proteomes" id="UP000017842">
    <property type="component" value="Unassembled WGS sequence"/>
</dbReference>
<dbReference type="NCBIfam" id="TIGR03142">
    <property type="entry name" value="cytochro_ccmI"/>
    <property type="match status" value="1"/>
</dbReference>
<dbReference type="InterPro" id="IPR011990">
    <property type="entry name" value="TPR-like_helical_dom_sf"/>
</dbReference>
<dbReference type="InterPro" id="IPR019734">
    <property type="entry name" value="TPR_rpt"/>
</dbReference>
<accession>V5DI18</accession>
<evidence type="ECO:0000259" key="7">
    <source>
        <dbReference type="Pfam" id="PF23892"/>
    </source>
</evidence>
<dbReference type="PATRIC" id="fig|1116472.3.peg.3865"/>
<evidence type="ECO:0000259" key="8">
    <source>
        <dbReference type="Pfam" id="PF23914"/>
    </source>
</evidence>
<evidence type="ECO:0000256" key="4">
    <source>
        <dbReference type="ARBA" id="ARBA00022803"/>
    </source>
</evidence>
<feature type="domain" description="Cytochrome c-type biogenesis protein H Ig-like" evidence="7">
    <location>
        <begin position="306"/>
        <end position="413"/>
    </location>
</feature>
<comment type="subcellular location">
    <subcellularLocation>
        <location evidence="1">Cell envelope</location>
    </subcellularLocation>
</comment>